<dbReference type="PANTHER" id="PTHR35369">
    <property type="entry name" value="BLR3025 PROTEIN-RELATED"/>
    <property type="match status" value="1"/>
</dbReference>
<dbReference type="RefSeq" id="WP_245928757.1">
    <property type="nucleotide sequence ID" value="NZ_PYGA01000007.1"/>
</dbReference>
<feature type="compositionally biased region" description="Low complexity" evidence="2">
    <location>
        <begin position="337"/>
        <end position="349"/>
    </location>
</feature>
<name>A0A2P8DKP5_9ACTN</name>
<dbReference type="Proteomes" id="UP000240542">
    <property type="component" value="Unassembled WGS sequence"/>
</dbReference>
<dbReference type="PANTHER" id="PTHR35369:SF2">
    <property type="entry name" value="BLR3025 PROTEIN"/>
    <property type="match status" value="1"/>
</dbReference>
<accession>A0A2P8DKP5</accession>
<evidence type="ECO:0000256" key="1">
    <source>
        <dbReference type="ARBA" id="ARBA00022763"/>
    </source>
</evidence>
<dbReference type="AlphaFoldDB" id="A0A2P8DKP5"/>
<comment type="caution">
    <text evidence="4">The sequence shown here is derived from an EMBL/GenBank/DDBJ whole genome shotgun (WGS) entry which is preliminary data.</text>
</comment>
<feature type="region of interest" description="Disordered" evidence="2">
    <location>
        <begin position="219"/>
        <end position="239"/>
    </location>
</feature>
<dbReference type="InterPro" id="IPR050356">
    <property type="entry name" value="SulA_CellDiv_inhibitor"/>
</dbReference>
<keyword evidence="1" id="KW-0227">DNA damage</keyword>
<dbReference type="EMBL" id="PYGA01000007">
    <property type="protein sequence ID" value="PSK97786.1"/>
    <property type="molecule type" value="Genomic_DNA"/>
</dbReference>
<dbReference type="SUPFAM" id="SSF56672">
    <property type="entry name" value="DNA/RNA polymerases"/>
    <property type="match status" value="1"/>
</dbReference>
<proteinExistence type="predicted"/>
<dbReference type="InterPro" id="IPR001126">
    <property type="entry name" value="UmuC"/>
</dbReference>
<evidence type="ECO:0000313" key="4">
    <source>
        <dbReference type="EMBL" id="PSK97786.1"/>
    </source>
</evidence>
<dbReference type="Gene3D" id="3.40.1170.60">
    <property type="match status" value="1"/>
</dbReference>
<sequence length="586" mass="60485">MTADGPVRTMAVWCPDWPVTAAGIDPDTPGAVLSKGRVAACSRAARSTGVRRGQRLRDAQRLCPDLVVHLRDIETEGRLFEPVVEAVTAITPWVEVLRPGLCAFSVRGPARYHGGEKPLRDAVRDAVTALGHACGAGVADGVFAAVLAARTRGEGVVVHPGRTPDFLAPFPVRILERPELADLLGRLGVHTLGAFAALPPGRVAQRFGAEGTAAHRLAGGLDARPPAPAPPATDLTVGASFEPPAERAETVVFQAKALAGQLHAGMAAKGLVCVRFAAEVTWSDGRVLRRLWRHDGALSELAVAERVLWQLTGAPEGAGRTRAGDGGPGTGSGGTRTGDSGTRTRSGGTRTEDGAGEGARGGPGDGLAGKAGASTWDGPGEMAREGSGESAGEDPSDGAGGVVALRLIPDHLVPDNGRQSALWGRADASSRVERAAARVQGMLGHHALVRAVLGGGRGPADGIVRVPMGDLPPPTPAEQGPWPGGVPDPAPSVVPPHPLPAAVLDADGAPVAVDGRAAVSAPPARLGIAGADPVDIDSWAGPWPCVERWWDPASRHRRARLQVTSGPRAYLLVIEDRQWQVEAVYD</sequence>
<keyword evidence="5" id="KW-1185">Reference proteome</keyword>
<feature type="compositionally biased region" description="Gly residues" evidence="2">
    <location>
        <begin position="356"/>
        <end position="369"/>
    </location>
</feature>
<dbReference type="Pfam" id="PF00817">
    <property type="entry name" value="IMS"/>
    <property type="match status" value="1"/>
</dbReference>
<dbReference type="InterPro" id="IPR043502">
    <property type="entry name" value="DNA/RNA_pol_sf"/>
</dbReference>
<reference evidence="4 5" key="1">
    <citation type="submission" date="2018-03" db="EMBL/GenBank/DDBJ databases">
        <title>Genomic Encyclopedia of Archaeal and Bacterial Type Strains, Phase II (KMG-II): from individual species to whole genera.</title>
        <authorList>
            <person name="Goeker M."/>
        </authorList>
    </citation>
    <scope>NUCLEOTIDE SEQUENCE [LARGE SCALE GENOMIC DNA]</scope>
    <source>
        <strain evidence="4 5">DSM 45312</strain>
    </source>
</reference>
<evidence type="ECO:0000313" key="5">
    <source>
        <dbReference type="Proteomes" id="UP000240542"/>
    </source>
</evidence>
<organism evidence="4 5">
    <name type="scientific">Murinocardiopsis flavida</name>
    <dbReference type="NCBI Taxonomy" id="645275"/>
    <lineage>
        <taxon>Bacteria</taxon>
        <taxon>Bacillati</taxon>
        <taxon>Actinomycetota</taxon>
        <taxon>Actinomycetes</taxon>
        <taxon>Streptosporangiales</taxon>
        <taxon>Nocardiopsidaceae</taxon>
        <taxon>Murinocardiopsis</taxon>
    </lineage>
</organism>
<feature type="domain" description="UmuC" evidence="3">
    <location>
        <begin position="29"/>
        <end position="150"/>
    </location>
</feature>
<protein>
    <submittedName>
        <fullName evidence="4">Protein ImuB</fullName>
    </submittedName>
</protein>
<dbReference type="PROSITE" id="PS50173">
    <property type="entry name" value="UMUC"/>
    <property type="match status" value="1"/>
</dbReference>
<feature type="compositionally biased region" description="Gly residues" evidence="2">
    <location>
        <begin position="324"/>
        <end position="336"/>
    </location>
</feature>
<dbReference type="CDD" id="cd03468">
    <property type="entry name" value="PolY_like"/>
    <property type="match status" value="1"/>
</dbReference>
<gene>
    <name evidence="4" type="ORF">CLV63_107179</name>
</gene>
<feature type="region of interest" description="Disordered" evidence="2">
    <location>
        <begin position="315"/>
        <end position="401"/>
    </location>
</feature>
<evidence type="ECO:0000259" key="3">
    <source>
        <dbReference type="PROSITE" id="PS50173"/>
    </source>
</evidence>
<evidence type="ECO:0000256" key="2">
    <source>
        <dbReference type="SAM" id="MobiDB-lite"/>
    </source>
</evidence>
<dbReference type="GO" id="GO:0006281">
    <property type="term" value="P:DNA repair"/>
    <property type="evidence" value="ECO:0007669"/>
    <property type="project" value="InterPro"/>
</dbReference>